<evidence type="ECO:0000256" key="8">
    <source>
        <dbReference type="ARBA" id="ARBA00052296"/>
    </source>
</evidence>
<dbReference type="InterPro" id="IPR025723">
    <property type="entry name" value="ArsA/GET3_ATPase-like"/>
</dbReference>
<protein>
    <recommendedName>
        <fullName evidence="10">arsenite-transporting ATPase</fullName>
        <ecNumber evidence="10">7.3.2.7</ecNumber>
    </recommendedName>
</protein>
<sequence>MAARIVLYTGKGGVGKTSVAAATARRIAAAGQRVLVVSTDPAHSLADVLGQPIGPEPTALGERLDGLQVDAHAELTRHWSAVRAWAGRTLVARGVDRVSAEELTVPPGMEELLALLRLVELRDAGDHDVLVVDCAPTGETLRLLSFPDIARWWLDRIMPRQDQLLGAARPIAKAVLDVTIPDSEVLDEIGRLMQNLLTMREMVQDHDAVSVRLVTTADRIVIDEARRTYTYLSLYGVATDAIVVNRLFPADVGSYFTRWRDQQQRHLEEIHAAFSPLPVLDAPYFDAEVVGEAALDRLAAELYADVDPAALLHAGPARELEVDGDQAWLRIAVPLADRGEVAVRRAGDELVVEVAGRRRTVLLPASIAHYRPSGAALRDGTLEVTLSAPPPADR</sequence>
<evidence type="ECO:0000256" key="9">
    <source>
        <dbReference type="ARBA" id="ARBA00059736"/>
    </source>
</evidence>
<dbReference type="Pfam" id="PF02374">
    <property type="entry name" value="ArsA_ATPase"/>
    <property type="match status" value="1"/>
</dbReference>
<evidence type="ECO:0000256" key="5">
    <source>
        <dbReference type="ARBA" id="ARBA00022849"/>
    </source>
</evidence>
<comment type="caution">
    <text evidence="12">The sequence shown here is derived from an EMBL/GenBank/DDBJ whole genome shotgun (WGS) entry which is preliminary data.</text>
</comment>
<keyword evidence="2" id="KW-0812">Transmembrane</keyword>
<dbReference type="AlphaFoldDB" id="H0E4S2"/>
<dbReference type="InterPro" id="IPR016300">
    <property type="entry name" value="ATPase_ArsA/GET3"/>
</dbReference>
<dbReference type="NCBIfam" id="TIGR00345">
    <property type="entry name" value="GET3_arsA_TRC40"/>
    <property type="match status" value="1"/>
</dbReference>
<comment type="catalytic activity">
    <reaction evidence="8">
        <text>arsenite(in) + ATP + H2O = arsenite(out) + ADP + phosphate + H(+)</text>
        <dbReference type="Rhea" id="RHEA:11348"/>
        <dbReference type="ChEBI" id="CHEBI:15377"/>
        <dbReference type="ChEBI" id="CHEBI:15378"/>
        <dbReference type="ChEBI" id="CHEBI:29242"/>
        <dbReference type="ChEBI" id="CHEBI:30616"/>
        <dbReference type="ChEBI" id="CHEBI:43474"/>
        <dbReference type="ChEBI" id="CHEBI:456216"/>
        <dbReference type="EC" id="7.3.2.7"/>
    </reaction>
</comment>
<proteinExistence type="inferred from homology"/>
<dbReference type="EC" id="7.3.2.7" evidence="10"/>
<dbReference type="RefSeq" id="WP_007573588.1">
    <property type="nucleotide sequence ID" value="NZ_AGUD01000117.1"/>
</dbReference>
<dbReference type="GO" id="GO:0016020">
    <property type="term" value="C:membrane"/>
    <property type="evidence" value="ECO:0007669"/>
    <property type="project" value="InterPro"/>
</dbReference>
<dbReference type="InterPro" id="IPR003660">
    <property type="entry name" value="HAMP_dom"/>
</dbReference>
<dbReference type="PANTHER" id="PTHR10803">
    <property type="entry name" value="ARSENICAL PUMP-DRIVING ATPASE ARSENITE-TRANSLOCATING ATPASE"/>
    <property type="match status" value="1"/>
</dbReference>
<dbReference type="PROSITE" id="PS50885">
    <property type="entry name" value="HAMP"/>
    <property type="match status" value="1"/>
</dbReference>
<dbReference type="InterPro" id="IPR027417">
    <property type="entry name" value="P-loop_NTPase"/>
</dbReference>
<evidence type="ECO:0000313" key="13">
    <source>
        <dbReference type="Proteomes" id="UP000005143"/>
    </source>
</evidence>
<organism evidence="12 13">
    <name type="scientific">Patulibacter medicamentivorans</name>
    <dbReference type="NCBI Taxonomy" id="1097667"/>
    <lineage>
        <taxon>Bacteria</taxon>
        <taxon>Bacillati</taxon>
        <taxon>Actinomycetota</taxon>
        <taxon>Thermoleophilia</taxon>
        <taxon>Solirubrobacterales</taxon>
        <taxon>Patulibacteraceae</taxon>
        <taxon>Patulibacter</taxon>
    </lineage>
</organism>
<evidence type="ECO:0000256" key="2">
    <source>
        <dbReference type="ARBA" id="ARBA00022692"/>
    </source>
</evidence>
<dbReference type="Gene3D" id="2.60.40.790">
    <property type="match status" value="1"/>
</dbReference>
<comment type="function">
    <text evidence="9">Anion-transporting ATPase. Catalyzes the extrusion of arsenite.</text>
</comment>
<keyword evidence="7" id="KW-0472">Membrane</keyword>
<keyword evidence="13" id="KW-1185">Reference proteome</keyword>
<gene>
    <name evidence="12" type="ORF">PAI11_18030</name>
</gene>
<keyword evidence="5" id="KW-0059">Arsenical resistance</keyword>
<evidence type="ECO:0000259" key="11">
    <source>
        <dbReference type="PROSITE" id="PS50885"/>
    </source>
</evidence>
<dbReference type="GO" id="GO:0007165">
    <property type="term" value="P:signal transduction"/>
    <property type="evidence" value="ECO:0007669"/>
    <property type="project" value="InterPro"/>
</dbReference>
<evidence type="ECO:0000256" key="7">
    <source>
        <dbReference type="ARBA" id="ARBA00022989"/>
    </source>
</evidence>
<feature type="domain" description="HAMP" evidence="11">
    <location>
        <begin position="162"/>
        <end position="208"/>
    </location>
</feature>
<dbReference type="GO" id="GO:0015446">
    <property type="term" value="F:ATPase-coupled arsenite transmembrane transporter activity"/>
    <property type="evidence" value="ECO:0007669"/>
    <property type="project" value="UniProtKB-EC"/>
</dbReference>
<dbReference type="OrthoDB" id="9780677at2"/>
<evidence type="ECO:0000256" key="4">
    <source>
        <dbReference type="ARBA" id="ARBA00022840"/>
    </source>
</evidence>
<dbReference type="InterPro" id="IPR008978">
    <property type="entry name" value="HSP20-like_chaperone"/>
</dbReference>
<keyword evidence="12" id="KW-0378">Hydrolase</keyword>
<dbReference type="SUPFAM" id="SSF52540">
    <property type="entry name" value="P-loop containing nucleoside triphosphate hydrolases"/>
    <property type="match status" value="1"/>
</dbReference>
<evidence type="ECO:0000256" key="1">
    <source>
        <dbReference type="ARBA" id="ARBA00011040"/>
    </source>
</evidence>
<evidence type="ECO:0000256" key="3">
    <source>
        <dbReference type="ARBA" id="ARBA00022741"/>
    </source>
</evidence>
<dbReference type="FunFam" id="3.40.50.300:FF:001801">
    <property type="entry name" value="Putative arsenical pump-driving ATPase"/>
    <property type="match status" value="1"/>
</dbReference>
<keyword evidence="4" id="KW-0067">ATP-binding</keyword>
<dbReference type="GO" id="GO:0016887">
    <property type="term" value="F:ATP hydrolysis activity"/>
    <property type="evidence" value="ECO:0007669"/>
    <property type="project" value="InterPro"/>
</dbReference>
<dbReference type="CDD" id="cd02035">
    <property type="entry name" value="ArsA"/>
    <property type="match status" value="1"/>
</dbReference>
<dbReference type="Gene3D" id="3.40.50.300">
    <property type="entry name" value="P-loop containing nucleotide triphosphate hydrolases"/>
    <property type="match status" value="1"/>
</dbReference>
<reference evidence="12 13" key="1">
    <citation type="journal article" date="2013" name="Biodegradation">
        <title>Quantitative proteomic analysis of ibuprofen-degrading Patulibacter sp. strain I11.</title>
        <authorList>
            <person name="Almeida B."/>
            <person name="Kjeldal H."/>
            <person name="Lolas I."/>
            <person name="Knudsen A.D."/>
            <person name="Carvalho G."/>
            <person name="Nielsen K.L."/>
            <person name="Barreto Crespo M.T."/>
            <person name="Stensballe A."/>
            <person name="Nielsen J.L."/>
        </authorList>
    </citation>
    <scope>NUCLEOTIDE SEQUENCE [LARGE SCALE GENOMIC DNA]</scope>
    <source>
        <strain evidence="12 13">I11</strain>
    </source>
</reference>
<accession>H0E4S2</accession>
<dbReference type="Proteomes" id="UP000005143">
    <property type="component" value="Unassembled WGS sequence"/>
</dbReference>
<keyword evidence="7" id="KW-1133">Transmembrane helix</keyword>
<dbReference type="Pfam" id="PF17886">
    <property type="entry name" value="ArsA_HSP20"/>
    <property type="match status" value="1"/>
</dbReference>
<evidence type="ECO:0000256" key="10">
    <source>
        <dbReference type="ARBA" id="ARBA00066752"/>
    </source>
</evidence>
<evidence type="ECO:0000313" key="12">
    <source>
        <dbReference type="EMBL" id="EHN11322.1"/>
    </source>
</evidence>
<evidence type="ECO:0000256" key="6">
    <source>
        <dbReference type="ARBA" id="ARBA00022967"/>
    </source>
</evidence>
<comment type="similarity">
    <text evidence="1">Belongs to the arsA ATPase family.</text>
</comment>
<dbReference type="PATRIC" id="fig|1097667.3.peg.1786"/>
<dbReference type="EMBL" id="AGUD01000117">
    <property type="protein sequence ID" value="EHN11322.1"/>
    <property type="molecule type" value="Genomic_DNA"/>
</dbReference>
<keyword evidence="6" id="KW-1278">Translocase</keyword>
<dbReference type="GO" id="GO:0005524">
    <property type="term" value="F:ATP binding"/>
    <property type="evidence" value="ECO:0007669"/>
    <property type="project" value="UniProtKB-KW"/>
</dbReference>
<dbReference type="PANTHER" id="PTHR10803:SF3">
    <property type="entry name" value="ATPASE GET3"/>
    <property type="match status" value="1"/>
</dbReference>
<name>H0E4S2_9ACTN</name>
<keyword evidence="3" id="KW-0547">Nucleotide-binding</keyword>
<dbReference type="InterPro" id="IPR040612">
    <property type="entry name" value="ArsA_HSP20-like"/>
</dbReference>